<name>A0A0L8GQ44_OCTBM</name>
<evidence type="ECO:0000313" key="3">
    <source>
        <dbReference type="EMBL" id="KOF79161.1"/>
    </source>
</evidence>
<keyword evidence="2" id="KW-0732">Signal</keyword>
<gene>
    <name evidence="3" type="ORF">OCBIM_22029846mg</name>
</gene>
<keyword evidence="1" id="KW-0472">Membrane</keyword>
<feature type="signal peptide" evidence="2">
    <location>
        <begin position="1"/>
        <end position="18"/>
    </location>
</feature>
<evidence type="ECO:0000256" key="2">
    <source>
        <dbReference type="SAM" id="SignalP"/>
    </source>
</evidence>
<dbReference type="EMBL" id="KQ420828">
    <property type="protein sequence ID" value="KOF79161.1"/>
    <property type="molecule type" value="Genomic_DNA"/>
</dbReference>
<feature type="chain" id="PRO_5005583131" description="Secreted protein" evidence="2">
    <location>
        <begin position="19"/>
        <end position="80"/>
    </location>
</feature>
<reference evidence="3" key="1">
    <citation type="submission" date="2015-07" db="EMBL/GenBank/DDBJ databases">
        <title>MeaNS - Measles Nucleotide Surveillance Program.</title>
        <authorList>
            <person name="Tran T."/>
            <person name="Druce J."/>
        </authorList>
    </citation>
    <scope>NUCLEOTIDE SEQUENCE</scope>
    <source>
        <strain evidence="3">UCB-OBI-ISO-001</strain>
        <tissue evidence="3">Gonad</tissue>
    </source>
</reference>
<feature type="transmembrane region" description="Helical" evidence="1">
    <location>
        <begin position="27"/>
        <end position="45"/>
    </location>
</feature>
<sequence length="80" mass="8922">MVFLVNILLLQLLPLMASFSCFLLQHPDLIVVSAVLTFFQFWKLGMLPVHSLVRMLAVNFASWVSITPKVRPSHLAGSVA</sequence>
<proteinExistence type="predicted"/>
<dbReference type="AlphaFoldDB" id="A0A0L8GQ44"/>
<protein>
    <recommendedName>
        <fullName evidence="4">Secreted protein</fullName>
    </recommendedName>
</protein>
<evidence type="ECO:0008006" key="4">
    <source>
        <dbReference type="Google" id="ProtNLM"/>
    </source>
</evidence>
<accession>A0A0L8GQ44</accession>
<keyword evidence="1" id="KW-0812">Transmembrane</keyword>
<organism evidence="3">
    <name type="scientific">Octopus bimaculoides</name>
    <name type="common">California two-spotted octopus</name>
    <dbReference type="NCBI Taxonomy" id="37653"/>
    <lineage>
        <taxon>Eukaryota</taxon>
        <taxon>Metazoa</taxon>
        <taxon>Spiralia</taxon>
        <taxon>Lophotrochozoa</taxon>
        <taxon>Mollusca</taxon>
        <taxon>Cephalopoda</taxon>
        <taxon>Coleoidea</taxon>
        <taxon>Octopodiformes</taxon>
        <taxon>Octopoda</taxon>
        <taxon>Incirrata</taxon>
        <taxon>Octopodidae</taxon>
        <taxon>Octopus</taxon>
    </lineage>
</organism>
<evidence type="ECO:0000256" key="1">
    <source>
        <dbReference type="SAM" id="Phobius"/>
    </source>
</evidence>
<keyword evidence="1" id="KW-1133">Transmembrane helix</keyword>